<keyword evidence="6" id="KW-1015">Disulfide bond</keyword>
<dbReference type="GO" id="GO:0034760">
    <property type="term" value="P:negative regulation of iron ion transmembrane transport"/>
    <property type="evidence" value="ECO:0007669"/>
    <property type="project" value="TreeGrafter"/>
</dbReference>
<comment type="subcellular location">
    <subcellularLocation>
        <location evidence="1">Secreted</location>
    </subcellularLocation>
</comment>
<dbReference type="OMA" id="NCCRNAK"/>
<proteinExistence type="inferred from homology"/>
<evidence type="ECO:0000256" key="6">
    <source>
        <dbReference type="ARBA" id="ARBA00023157"/>
    </source>
</evidence>
<dbReference type="Proteomes" id="UP001652641">
    <property type="component" value="Chromosome 1"/>
</dbReference>
<evidence type="ECO:0000256" key="5">
    <source>
        <dbReference type="ARBA" id="ARBA00022729"/>
    </source>
</evidence>
<evidence type="ECO:0000313" key="8">
    <source>
        <dbReference type="Proteomes" id="UP001652641"/>
    </source>
</evidence>
<name>A0A3Q7SSM0_VULVU</name>
<evidence type="ECO:0000256" key="4">
    <source>
        <dbReference type="ARBA" id="ARBA00022702"/>
    </source>
</evidence>
<dbReference type="PANTHER" id="PTHR16877">
    <property type="entry name" value="HEPCIDIN"/>
    <property type="match status" value="1"/>
</dbReference>
<dbReference type="KEGG" id="vvp:112928552"/>
<evidence type="ECO:0000256" key="1">
    <source>
        <dbReference type="ARBA" id="ARBA00004613"/>
    </source>
</evidence>
<reference evidence="8" key="2">
    <citation type="submission" date="2025-05" db="UniProtKB">
        <authorList>
            <consortium name="RefSeq"/>
        </authorList>
    </citation>
    <scope>NUCLEOTIDE SEQUENCE [LARGE SCALE GENOMIC DNA]</scope>
</reference>
<dbReference type="GO" id="GO:0005179">
    <property type="term" value="F:hormone activity"/>
    <property type="evidence" value="ECO:0007669"/>
    <property type="project" value="UniProtKB-KW"/>
</dbReference>
<comment type="similarity">
    <text evidence="2">Belongs to the hepcidin family.</text>
</comment>
<dbReference type="AlphaFoldDB" id="A0A3Q7SSM0"/>
<gene>
    <name evidence="9" type="primary">HAMP</name>
</gene>
<dbReference type="KEGG" id="vvp:112912892"/>
<dbReference type="GO" id="GO:0006879">
    <property type="term" value="P:intracellular iron ion homeostasis"/>
    <property type="evidence" value="ECO:0007669"/>
    <property type="project" value="InterPro"/>
</dbReference>
<sequence length="85" mass="9209">MALSTRIQAACLLLLLLASMASGSVLLHQTGQLTDLRAQDTAGAEAGLPPTLQLRRLRRRDTHFPICIFCCGCCKTPKCGFCCRT</sequence>
<evidence type="ECO:0000256" key="7">
    <source>
        <dbReference type="SAM" id="SignalP"/>
    </source>
</evidence>
<dbReference type="GO" id="GO:0042742">
    <property type="term" value="P:defense response to bacterium"/>
    <property type="evidence" value="ECO:0007669"/>
    <property type="project" value="TreeGrafter"/>
</dbReference>
<dbReference type="RefSeq" id="XP_025845250.1">
    <property type="nucleotide sequence ID" value="XM_025989465.2"/>
</dbReference>
<dbReference type="STRING" id="9627.ENSVVUP00000004573"/>
<evidence type="ECO:0000313" key="9">
    <source>
        <dbReference type="RefSeq" id="XP_025845250.1"/>
    </source>
</evidence>
<keyword evidence="4" id="KW-0372">Hormone</keyword>
<keyword evidence="8" id="KW-1185">Reference proteome</keyword>
<accession>A0A3Q7SSM0</accession>
<evidence type="ECO:0000256" key="2">
    <source>
        <dbReference type="ARBA" id="ARBA00008022"/>
    </source>
</evidence>
<keyword evidence="3" id="KW-0964">Secreted</keyword>
<dbReference type="PANTHER" id="PTHR16877:SF0">
    <property type="entry name" value="HEPCIDIN"/>
    <property type="match status" value="1"/>
</dbReference>
<dbReference type="GO" id="GO:0005615">
    <property type="term" value="C:extracellular space"/>
    <property type="evidence" value="ECO:0007669"/>
    <property type="project" value="TreeGrafter"/>
</dbReference>
<dbReference type="Pfam" id="PF06446">
    <property type="entry name" value="Hepcidin"/>
    <property type="match status" value="1"/>
</dbReference>
<evidence type="ECO:0000256" key="3">
    <source>
        <dbReference type="ARBA" id="ARBA00022525"/>
    </source>
</evidence>
<reference key="1">
    <citation type="submission" date="2019-01" db="UniProtKB">
        <authorList>
            <consortium name="RefSeq"/>
        </authorList>
    </citation>
    <scope>IDENTIFICATION</scope>
</reference>
<dbReference type="InterPro" id="IPR010500">
    <property type="entry name" value="Hepcidin"/>
</dbReference>
<dbReference type="CTD" id="57817"/>
<keyword evidence="5 7" id="KW-0732">Signal</keyword>
<reference evidence="9" key="3">
    <citation type="submission" date="2025-08" db="UniProtKB">
        <authorList>
            <consortium name="RefSeq"/>
        </authorList>
    </citation>
    <scope>IDENTIFICATION</scope>
    <source>
        <tissue evidence="9">Cell line</tissue>
    </source>
</reference>
<feature type="chain" id="PRO_5044599457" evidence="7">
    <location>
        <begin position="24"/>
        <end position="85"/>
    </location>
</feature>
<organism evidence="8 9">
    <name type="scientific">Vulpes vulpes</name>
    <name type="common">Red fox</name>
    <dbReference type="NCBI Taxonomy" id="9627"/>
    <lineage>
        <taxon>Eukaryota</taxon>
        <taxon>Metazoa</taxon>
        <taxon>Chordata</taxon>
        <taxon>Craniata</taxon>
        <taxon>Vertebrata</taxon>
        <taxon>Euteleostomi</taxon>
        <taxon>Mammalia</taxon>
        <taxon>Eutheria</taxon>
        <taxon>Laurasiatheria</taxon>
        <taxon>Carnivora</taxon>
        <taxon>Caniformia</taxon>
        <taxon>Canidae</taxon>
        <taxon>Vulpes</taxon>
    </lineage>
</organism>
<feature type="signal peptide" evidence="7">
    <location>
        <begin position="1"/>
        <end position="23"/>
    </location>
</feature>
<protein>
    <submittedName>
        <fullName evidence="9">Hepcidin</fullName>
    </submittedName>
</protein>